<feature type="compositionally biased region" description="Basic and acidic residues" evidence="1">
    <location>
        <begin position="1"/>
        <end position="21"/>
    </location>
</feature>
<sequence length="407" mass="44304">MSEHQRTESEHQHSERDRMPEEERDPAGSAPRKGRLRRLVSGRPGVAVVGAVVGALLAGGTMAWRAGELPFLPRNMCWGALSPDTAGRLFPDGEIRAEELPLHSPGSDGESRSECRLQRWKDDELRSQAAAEVRRLDPYHGRGVREWTREFLSPAMVPLGGETPGMVSDTRAWVALPESCTGGTDDDPPTVVSLSYGPLDSGGIASAAERRGKRAALADAVVELANGVLAERRCQGRYPKPGTLHPQAGTRTLKQHGTEKLCGLRDTKLPSWLRGSREYPNAVRATTDISGPAHSCEYGRHLSTDATRFTTIEDPHLANFVLPLGYRTSVRLRGDGFGSVSGDMSIYIATCQTGPVAFLVQQEDFLDEHHPMTELLPAYVAAEAKRIGCGKVRVPEPKMSGQDSSER</sequence>
<feature type="transmembrane region" description="Helical" evidence="2">
    <location>
        <begin position="45"/>
        <end position="64"/>
    </location>
</feature>
<accession>A0ABS3XM84</accession>
<dbReference type="RefSeq" id="WP_209243624.1">
    <property type="nucleotide sequence ID" value="NZ_JADKMA010000306.1"/>
</dbReference>
<keyword evidence="2" id="KW-0472">Membrane</keyword>
<dbReference type="Proteomes" id="UP001519064">
    <property type="component" value="Unassembled WGS sequence"/>
</dbReference>
<organism evidence="3 4">
    <name type="scientific">Streptomyces oryzae</name>
    <dbReference type="NCBI Taxonomy" id="1434886"/>
    <lineage>
        <taxon>Bacteria</taxon>
        <taxon>Bacillati</taxon>
        <taxon>Actinomycetota</taxon>
        <taxon>Actinomycetes</taxon>
        <taxon>Kitasatosporales</taxon>
        <taxon>Streptomycetaceae</taxon>
        <taxon>Streptomyces</taxon>
    </lineage>
</organism>
<keyword evidence="4" id="KW-1185">Reference proteome</keyword>
<keyword evidence="2" id="KW-0812">Transmembrane</keyword>
<evidence type="ECO:0000256" key="2">
    <source>
        <dbReference type="SAM" id="Phobius"/>
    </source>
</evidence>
<feature type="region of interest" description="Disordered" evidence="1">
    <location>
        <begin position="1"/>
        <end position="38"/>
    </location>
</feature>
<evidence type="ECO:0000313" key="4">
    <source>
        <dbReference type="Proteomes" id="UP001519064"/>
    </source>
</evidence>
<dbReference type="EMBL" id="JADKMA010000306">
    <property type="protein sequence ID" value="MBO8196420.1"/>
    <property type="molecule type" value="Genomic_DNA"/>
</dbReference>
<comment type="caution">
    <text evidence="3">The sequence shown here is derived from an EMBL/GenBank/DDBJ whole genome shotgun (WGS) entry which is preliminary data.</text>
</comment>
<proteinExistence type="predicted"/>
<evidence type="ECO:0008006" key="5">
    <source>
        <dbReference type="Google" id="ProtNLM"/>
    </source>
</evidence>
<evidence type="ECO:0000313" key="3">
    <source>
        <dbReference type="EMBL" id="MBO8196420.1"/>
    </source>
</evidence>
<gene>
    <name evidence="3" type="ORF">ITI46_33010</name>
</gene>
<name>A0ABS3XM84_9ACTN</name>
<reference evidence="3 4" key="1">
    <citation type="submission" date="2020-11" db="EMBL/GenBank/DDBJ databases">
        <title>Streptomyces spirodelae sp. nov., isolated from duckweed.</title>
        <authorList>
            <person name="Saimee Y."/>
            <person name="Duangmal K."/>
        </authorList>
    </citation>
    <scope>NUCLEOTIDE SEQUENCE [LARGE SCALE GENOMIC DNA]</scope>
    <source>
        <strain evidence="3 4">S16-07</strain>
    </source>
</reference>
<keyword evidence="2" id="KW-1133">Transmembrane helix</keyword>
<evidence type="ECO:0000256" key="1">
    <source>
        <dbReference type="SAM" id="MobiDB-lite"/>
    </source>
</evidence>
<protein>
    <recommendedName>
        <fullName evidence="5">Secreted protein</fullName>
    </recommendedName>
</protein>